<dbReference type="PANTHER" id="PTHR35848">
    <property type="entry name" value="OXALATE-BINDING PROTEIN"/>
    <property type="match status" value="1"/>
</dbReference>
<dbReference type="Proteomes" id="UP000289166">
    <property type="component" value="Unassembled WGS sequence"/>
</dbReference>
<protein>
    <submittedName>
        <fullName evidence="3">Cupin domain-containing protein</fullName>
    </submittedName>
</protein>
<dbReference type="AlphaFoldDB" id="A0A4Q0I867"/>
<name>A0A4Q0I867_9FIRM</name>
<dbReference type="GO" id="GO:0046872">
    <property type="term" value="F:metal ion binding"/>
    <property type="evidence" value="ECO:0007669"/>
    <property type="project" value="UniProtKB-KW"/>
</dbReference>
<dbReference type="OrthoDB" id="9797047at2"/>
<keyword evidence="4" id="KW-1185">Reference proteome</keyword>
<evidence type="ECO:0000313" key="3">
    <source>
        <dbReference type="EMBL" id="RXE60646.1"/>
    </source>
</evidence>
<proteinExistence type="predicted"/>
<dbReference type="RefSeq" id="WP_069194607.1">
    <property type="nucleotide sequence ID" value="NZ_RLII01000001.1"/>
</dbReference>
<feature type="domain" description="Cupin type-2" evidence="2">
    <location>
        <begin position="44"/>
        <end position="105"/>
    </location>
</feature>
<dbReference type="Gene3D" id="2.60.120.10">
    <property type="entry name" value="Jelly Rolls"/>
    <property type="match status" value="1"/>
</dbReference>
<dbReference type="Pfam" id="PF07883">
    <property type="entry name" value="Cupin_2"/>
    <property type="match status" value="1"/>
</dbReference>
<dbReference type="PANTHER" id="PTHR35848:SF6">
    <property type="entry name" value="CUPIN TYPE-2 DOMAIN-CONTAINING PROTEIN"/>
    <property type="match status" value="1"/>
</dbReference>
<dbReference type="InterPro" id="IPR014710">
    <property type="entry name" value="RmlC-like_jellyroll"/>
</dbReference>
<reference evidence="4" key="1">
    <citation type="submission" date="2018-11" db="EMBL/GenBank/DDBJ databases">
        <title>Genome sequencing of a novel mesophilic and cellulolytic organism within the genus Hungateiclostridium.</title>
        <authorList>
            <person name="Rettenmaier R."/>
            <person name="Liebl W."/>
            <person name="Zverlov V."/>
        </authorList>
    </citation>
    <scope>NUCLEOTIDE SEQUENCE [LARGE SCALE GENOMIC DNA]</scope>
    <source>
        <strain evidence="4">N2K1</strain>
    </source>
</reference>
<dbReference type="InterPro" id="IPR051610">
    <property type="entry name" value="GPI/OXD"/>
</dbReference>
<dbReference type="SUPFAM" id="SSF51182">
    <property type="entry name" value="RmlC-like cupins"/>
    <property type="match status" value="1"/>
</dbReference>
<gene>
    <name evidence="3" type="ORF">EFD62_01620</name>
</gene>
<comment type="caution">
    <text evidence="3">The sequence shown here is derived from an EMBL/GenBank/DDBJ whole genome shotgun (WGS) entry which is preliminary data.</text>
</comment>
<evidence type="ECO:0000313" key="4">
    <source>
        <dbReference type="Proteomes" id="UP000289166"/>
    </source>
</evidence>
<keyword evidence="1" id="KW-0479">Metal-binding</keyword>
<dbReference type="EMBL" id="RLII01000001">
    <property type="protein sequence ID" value="RXE60646.1"/>
    <property type="molecule type" value="Genomic_DNA"/>
</dbReference>
<accession>A0A4Q0I867</accession>
<evidence type="ECO:0000259" key="2">
    <source>
        <dbReference type="Pfam" id="PF07883"/>
    </source>
</evidence>
<organism evidence="3 4">
    <name type="scientific">Acetivibrio mesophilus</name>
    <dbReference type="NCBI Taxonomy" id="2487273"/>
    <lineage>
        <taxon>Bacteria</taxon>
        <taxon>Bacillati</taxon>
        <taxon>Bacillota</taxon>
        <taxon>Clostridia</taxon>
        <taxon>Eubacteriales</taxon>
        <taxon>Oscillospiraceae</taxon>
        <taxon>Acetivibrio</taxon>
    </lineage>
</organism>
<evidence type="ECO:0000256" key="1">
    <source>
        <dbReference type="ARBA" id="ARBA00022723"/>
    </source>
</evidence>
<dbReference type="InterPro" id="IPR013096">
    <property type="entry name" value="Cupin_2"/>
</dbReference>
<sequence length="157" mass="18469">MENEIVVTNKDKLDVQHKNEHPSYEYRKFEVPKTSEKSKFQIAFYEIPPNKSNYPFHYHLRDEEAFYIIKGKGLLKTCDSEILVQEGDVIVCPPTPQGVHMLTNIMSDENLVYIEFDITHYPEIIKYPNSDKIGIFEEEGKKAFYKSKSTVEYYTDE</sequence>
<dbReference type="InterPro" id="IPR011051">
    <property type="entry name" value="RmlC_Cupin_sf"/>
</dbReference>